<dbReference type="Proteomes" id="UP000323876">
    <property type="component" value="Unassembled WGS sequence"/>
</dbReference>
<keyword evidence="1" id="KW-0560">Oxidoreductase</keyword>
<comment type="caution">
    <text evidence="4">The sequence shown here is derived from an EMBL/GenBank/DDBJ whole genome shotgun (WGS) entry which is preliminary data.</text>
</comment>
<name>A0A5N0E5V3_9NOCA</name>
<dbReference type="Pfam" id="PF00465">
    <property type="entry name" value="Fe-ADH"/>
    <property type="match status" value="1"/>
</dbReference>
<keyword evidence="5" id="KW-1185">Reference proteome</keyword>
<dbReference type="AlphaFoldDB" id="A0A5N0E5V3"/>
<feature type="domain" description="Fe-containing alcohol dehydrogenase-like C-terminal" evidence="3">
    <location>
        <begin position="224"/>
        <end position="410"/>
    </location>
</feature>
<dbReference type="PANTHER" id="PTHR11496">
    <property type="entry name" value="ALCOHOL DEHYDROGENASE"/>
    <property type="match status" value="1"/>
</dbReference>
<evidence type="ECO:0000313" key="5">
    <source>
        <dbReference type="Proteomes" id="UP000323876"/>
    </source>
</evidence>
<evidence type="ECO:0000259" key="2">
    <source>
        <dbReference type="Pfam" id="PF00465"/>
    </source>
</evidence>
<organism evidence="4 5">
    <name type="scientific">Nocardia colli</name>
    <dbReference type="NCBI Taxonomy" id="2545717"/>
    <lineage>
        <taxon>Bacteria</taxon>
        <taxon>Bacillati</taxon>
        <taxon>Actinomycetota</taxon>
        <taxon>Actinomycetes</taxon>
        <taxon>Mycobacteriales</taxon>
        <taxon>Nocardiaceae</taxon>
        <taxon>Nocardia</taxon>
    </lineage>
</organism>
<sequence>MLPESVSRCPAVVLVFVGGRWSMDAAQVRVSTLLLDSPRTIVGVRAAEVAADVVAAAARMRVPRVLVIAGAGFALRSWSEPLLAALRTFPLHVVTQSGLPTPESVARLAHAVRAHRADVVVTIGGGSVMDAGKAAAALSVSADPTPQLVVRMCEDEVGTEDVPPIIALPTTPGTGAEATPFATIWHRDQGRKLSLRGSALQPVTAILDPDLLIGLPEAHLVSCLLDTLAQGLEGAWSIRADERSEWLGAAAWSLLAELLDEPHTGLGSAQRHAALLAGHFAGRAIAIAGTTVCHAISYPLTLRYGLSHGHACGLTLASVLRYNALVGDDCTDPRGAARVHGAIDQVVQAAGVGTIDELARNIEALVRSPALPPAPDIRHDATRIATEALAYDRAGNNPRRVDGEGLTRLLAGTAERDYAR</sequence>
<dbReference type="OrthoDB" id="323926at2"/>
<dbReference type="InterPro" id="IPR001670">
    <property type="entry name" value="ADH_Fe/GldA"/>
</dbReference>
<dbReference type="PANTHER" id="PTHR11496:SF103">
    <property type="entry name" value="DEHYDROGENASE, PUTATIVE-RELATED"/>
    <property type="match status" value="1"/>
</dbReference>
<feature type="domain" description="Alcohol dehydrogenase iron-type/glycerol dehydrogenase GldA" evidence="2">
    <location>
        <begin position="50"/>
        <end position="209"/>
    </location>
</feature>
<dbReference type="Pfam" id="PF25137">
    <property type="entry name" value="ADH_Fe_C"/>
    <property type="match status" value="1"/>
</dbReference>
<dbReference type="Gene3D" id="3.40.50.1970">
    <property type="match status" value="1"/>
</dbReference>
<accession>A0A5N0E5V3</accession>
<dbReference type="InterPro" id="IPR056798">
    <property type="entry name" value="ADH_Fe_C"/>
</dbReference>
<evidence type="ECO:0000313" key="4">
    <source>
        <dbReference type="EMBL" id="KAA8884802.1"/>
    </source>
</evidence>
<proteinExistence type="predicted"/>
<dbReference type="GO" id="GO:0046872">
    <property type="term" value="F:metal ion binding"/>
    <property type="evidence" value="ECO:0007669"/>
    <property type="project" value="InterPro"/>
</dbReference>
<dbReference type="CDD" id="cd08182">
    <property type="entry name" value="HEPD"/>
    <property type="match status" value="1"/>
</dbReference>
<reference evidence="4 5" key="1">
    <citation type="submission" date="2019-09" db="EMBL/GenBank/DDBJ databases">
        <authorList>
            <person name="Wang X."/>
        </authorList>
    </citation>
    <scope>NUCLEOTIDE SEQUENCE [LARGE SCALE GENOMIC DNA]</scope>
    <source>
        <strain evidence="4 5">CICC 11023</strain>
    </source>
</reference>
<evidence type="ECO:0000256" key="1">
    <source>
        <dbReference type="ARBA" id="ARBA00023002"/>
    </source>
</evidence>
<dbReference type="SUPFAM" id="SSF56796">
    <property type="entry name" value="Dehydroquinate synthase-like"/>
    <property type="match status" value="1"/>
</dbReference>
<evidence type="ECO:0000259" key="3">
    <source>
        <dbReference type="Pfam" id="PF25137"/>
    </source>
</evidence>
<dbReference type="InterPro" id="IPR035873">
    <property type="entry name" value="PhpC"/>
</dbReference>
<dbReference type="InterPro" id="IPR039697">
    <property type="entry name" value="Alcohol_dehydrogenase_Fe"/>
</dbReference>
<dbReference type="EMBL" id="VXLC01000018">
    <property type="protein sequence ID" value="KAA8884802.1"/>
    <property type="molecule type" value="Genomic_DNA"/>
</dbReference>
<protein>
    <submittedName>
        <fullName evidence="4">Phosphonoacetaldehyde reductase</fullName>
    </submittedName>
</protein>
<gene>
    <name evidence="4" type="ORF">F3087_33095</name>
</gene>
<dbReference type="GO" id="GO:0017000">
    <property type="term" value="P:antibiotic biosynthetic process"/>
    <property type="evidence" value="ECO:0007669"/>
    <property type="project" value="InterPro"/>
</dbReference>
<dbReference type="Gene3D" id="1.20.1090.10">
    <property type="entry name" value="Dehydroquinate synthase-like - alpha domain"/>
    <property type="match status" value="1"/>
</dbReference>
<dbReference type="GO" id="GO:0004022">
    <property type="term" value="F:alcohol dehydrogenase (NAD+) activity"/>
    <property type="evidence" value="ECO:0007669"/>
    <property type="project" value="TreeGrafter"/>
</dbReference>